<dbReference type="PANTHER" id="PTHR12100:SF0">
    <property type="entry name" value="EXOCYST COMPLEX COMPONENT 5"/>
    <property type="match status" value="1"/>
</dbReference>
<keyword evidence="3" id="KW-1185">Reference proteome</keyword>
<dbReference type="PANTHER" id="PTHR12100">
    <property type="entry name" value="SEC10"/>
    <property type="match status" value="1"/>
</dbReference>
<protein>
    <recommendedName>
        <fullName evidence="1">Exocyst complex component Sec10-like alpha-helical bundle domain-containing protein</fullName>
    </recommendedName>
</protein>
<gene>
    <name evidence="2" type="ORF">MYCIT1_LOCUS23089</name>
</gene>
<feature type="domain" description="Exocyst complex component Sec10-like alpha-helical bundle" evidence="1">
    <location>
        <begin position="25"/>
        <end position="564"/>
    </location>
</feature>
<reference evidence="2" key="1">
    <citation type="submission" date="2023-11" db="EMBL/GenBank/DDBJ databases">
        <authorList>
            <person name="De Vega J J."/>
            <person name="De Vega J J."/>
        </authorList>
    </citation>
    <scope>NUCLEOTIDE SEQUENCE</scope>
</reference>
<dbReference type="EMBL" id="CAVNYO010000405">
    <property type="protein sequence ID" value="CAK5275385.1"/>
    <property type="molecule type" value="Genomic_DNA"/>
</dbReference>
<accession>A0AAD2HHM3</accession>
<dbReference type="GO" id="GO:0006893">
    <property type="term" value="P:Golgi to plasma membrane transport"/>
    <property type="evidence" value="ECO:0007669"/>
    <property type="project" value="TreeGrafter"/>
</dbReference>
<dbReference type="Proteomes" id="UP001295794">
    <property type="component" value="Unassembled WGS sequence"/>
</dbReference>
<proteinExistence type="predicted"/>
<evidence type="ECO:0000313" key="3">
    <source>
        <dbReference type="Proteomes" id="UP001295794"/>
    </source>
</evidence>
<evidence type="ECO:0000313" key="2">
    <source>
        <dbReference type="EMBL" id="CAK5275385.1"/>
    </source>
</evidence>
<organism evidence="2 3">
    <name type="scientific">Mycena citricolor</name>
    <dbReference type="NCBI Taxonomy" id="2018698"/>
    <lineage>
        <taxon>Eukaryota</taxon>
        <taxon>Fungi</taxon>
        <taxon>Dikarya</taxon>
        <taxon>Basidiomycota</taxon>
        <taxon>Agaricomycotina</taxon>
        <taxon>Agaricomycetes</taxon>
        <taxon>Agaricomycetidae</taxon>
        <taxon>Agaricales</taxon>
        <taxon>Marasmiineae</taxon>
        <taxon>Mycenaceae</taxon>
        <taxon>Mycena</taxon>
    </lineage>
</organism>
<name>A0AAD2HHM3_9AGAR</name>
<dbReference type="GO" id="GO:0006887">
    <property type="term" value="P:exocytosis"/>
    <property type="evidence" value="ECO:0007669"/>
    <property type="project" value="TreeGrafter"/>
</dbReference>
<dbReference type="Pfam" id="PF07393">
    <property type="entry name" value="Sec10_HB"/>
    <property type="match status" value="1"/>
</dbReference>
<sequence length="631" mass="69547">MSTSMIFSSTMCEKPSLRRTHYCGWNALPDPDTSPPKSEVGLEELFAEIRNTVDTEAQIVKAVFPNPPVVMQVFLQRVFAQSIQQHMEQLLHRASTISELAFLRVLQLVHIQAAILVEDLKAYELPTVASKSSFETSEFRRSLIGSAAQATGTSATVSTMLESAMEELFVPYTEGQRYLERESRSLGPLYASLLTKFTRYHARTQKAGKSSMFGLVVNQLSAAAATTSSTGSATTSAQAAAVLMRIGGINAAQKPSQDKAGEEPILEEDGLLVVDTAETMLKWHAEAVGRCVELSPAGDVAKQTFALMRVLSEAIGTAYVEAAIETAQARIEAEPKAELNLQYLMVLRQVDLICHLWQQYVNTALLPLASSSVTVRREMVLYNNQTLGRLEGAANTLTQRLTDSIVTTLTAHLAKQNKNDFRPRNDDLSFARVNTEPCVACCETLEKVRDAAKQSMSGKNLEVFLTEVGVSFHTMLLQHLRKFTINDTGGLMLAKDLKSYQDTIATFGIPALHERFEFIRQLGNIFLVRPDILKSYIAENYLGRVDPALLRPYVALRSDWGQFEKDWADGSEDAAGRGKGFKDRFGRLSVMMKELEGLKQEGMKLGENLPAMPTIPMGGFAGGFSLTSRFG</sequence>
<dbReference type="InterPro" id="IPR009976">
    <property type="entry name" value="Sec10-like"/>
</dbReference>
<comment type="caution">
    <text evidence="2">The sequence shown here is derived from an EMBL/GenBank/DDBJ whole genome shotgun (WGS) entry which is preliminary data.</text>
</comment>
<dbReference type="GO" id="GO:0000145">
    <property type="term" value="C:exocyst"/>
    <property type="evidence" value="ECO:0007669"/>
    <property type="project" value="TreeGrafter"/>
</dbReference>
<dbReference type="AlphaFoldDB" id="A0AAD2HHM3"/>
<dbReference type="InterPro" id="IPR048627">
    <property type="entry name" value="Sec10_HB"/>
</dbReference>
<evidence type="ECO:0000259" key="1">
    <source>
        <dbReference type="Pfam" id="PF07393"/>
    </source>
</evidence>